<gene>
    <name evidence="1" type="ORF">IAG42_02005</name>
</gene>
<organism evidence="1 2">
    <name type="scientific">Streptomyces xanthii</name>
    <dbReference type="NCBI Taxonomy" id="2768069"/>
    <lineage>
        <taxon>Bacteria</taxon>
        <taxon>Bacillati</taxon>
        <taxon>Actinomycetota</taxon>
        <taxon>Actinomycetes</taxon>
        <taxon>Kitasatosporales</taxon>
        <taxon>Streptomycetaceae</taxon>
        <taxon>Streptomyces</taxon>
    </lineage>
</organism>
<evidence type="ECO:0000313" key="1">
    <source>
        <dbReference type="EMBL" id="QNS02509.1"/>
    </source>
</evidence>
<dbReference type="EMBL" id="CP061281">
    <property type="protein sequence ID" value="QNS02509.1"/>
    <property type="molecule type" value="Genomic_DNA"/>
</dbReference>
<proteinExistence type="predicted"/>
<name>A0A7H1B1A4_9ACTN</name>
<reference evidence="1 2" key="1">
    <citation type="submission" date="2020-09" db="EMBL/GenBank/DDBJ databases">
        <title>A novel species.</title>
        <authorList>
            <person name="Gao J."/>
        </authorList>
    </citation>
    <scope>NUCLEOTIDE SEQUENCE [LARGE SCALE GENOMIC DNA]</scope>
    <source>
        <strain evidence="1 2">CRXT-Y-14</strain>
    </source>
</reference>
<keyword evidence="2" id="KW-1185">Reference proteome</keyword>
<dbReference type="AlphaFoldDB" id="A0A7H1B1A4"/>
<dbReference type="KEGG" id="sxn:IAG42_02005"/>
<protein>
    <submittedName>
        <fullName evidence="1">Uncharacterized protein</fullName>
    </submittedName>
</protein>
<accession>A0A7H1B1A4</accession>
<evidence type="ECO:0000313" key="2">
    <source>
        <dbReference type="Proteomes" id="UP000516428"/>
    </source>
</evidence>
<dbReference type="Proteomes" id="UP000516428">
    <property type="component" value="Chromosome"/>
</dbReference>
<dbReference type="RefSeq" id="WP_188335264.1">
    <property type="nucleotide sequence ID" value="NZ_CP061281.1"/>
</dbReference>
<sequence>MNGTTNLGQRTTHHERAAAQALLRLTHTARAALCGTEPPDTASVLTVPIAEADEALRRAGLAGNEAWLLERIYGLDAAPGSA</sequence>